<dbReference type="InterPro" id="IPR013658">
    <property type="entry name" value="SGL"/>
</dbReference>
<dbReference type="AlphaFoldDB" id="A0A4R6PQV4"/>
<dbReference type="PRINTS" id="PR01790">
    <property type="entry name" value="SMP30FAMILY"/>
</dbReference>
<feature type="binding site" evidence="3">
    <location>
        <position position="100"/>
    </location>
    <ligand>
        <name>substrate</name>
    </ligand>
</feature>
<dbReference type="Pfam" id="PF08450">
    <property type="entry name" value="SGL"/>
    <property type="match status" value="1"/>
</dbReference>
<comment type="cofactor">
    <cofactor evidence="3">
        <name>Zn(2+)</name>
        <dbReference type="ChEBI" id="CHEBI:29105"/>
    </cofactor>
    <text evidence="3">Binds 1 divalent metal cation per subunit.</text>
</comment>
<dbReference type="RefSeq" id="WP_133538676.1">
    <property type="nucleotide sequence ID" value="NZ_SNXI01000002.1"/>
</dbReference>
<evidence type="ECO:0000313" key="6">
    <source>
        <dbReference type="Proteomes" id="UP000295531"/>
    </source>
</evidence>
<dbReference type="Proteomes" id="UP000295531">
    <property type="component" value="Unassembled WGS sequence"/>
</dbReference>
<reference evidence="5 6" key="1">
    <citation type="submission" date="2019-03" db="EMBL/GenBank/DDBJ databases">
        <title>Freshwater and sediment microbial communities from various areas in North America, analyzing microbe dynamics in response to fracking.</title>
        <authorList>
            <person name="Lamendella R."/>
        </authorList>
    </citation>
    <scope>NUCLEOTIDE SEQUENCE [LARGE SCALE GENOMIC DNA]</scope>
    <source>
        <strain evidence="5 6">18_TX</strain>
    </source>
</reference>
<keyword evidence="3" id="KW-0862">Zinc</keyword>
<dbReference type="EMBL" id="SNXI01000002">
    <property type="protein sequence ID" value="TDP40211.1"/>
    <property type="molecule type" value="Genomic_DNA"/>
</dbReference>
<comment type="similarity">
    <text evidence="1">Belongs to the SMP-30/CGR1 family.</text>
</comment>
<dbReference type="InterPro" id="IPR011042">
    <property type="entry name" value="6-blade_b-propeller_TolB-like"/>
</dbReference>
<name>A0A4R6PQV4_9GAMM</name>
<protein>
    <submittedName>
        <fullName evidence="5">Gluconolactonase</fullName>
    </submittedName>
</protein>
<proteinExistence type="inferred from homology"/>
<feature type="binding site" evidence="3">
    <location>
        <position position="102"/>
    </location>
    <ligand>
        <name>substrate</name>
    </ligand>
</feature>
<feature type="binding site" evidence="3">
    <location>
        <position position="148"/>
    </location>
    <ligand>
        <name>a divalent metal cation</name>
        <dbReference type="ChEBI" id="CHEBI:60240"/>
    </ligand>
</feature>
<dbReference type="PANTHER" id="PTHR10907:SF47">
    <property type="entry name" value="REGUCALCIN"/>
    <property type="match status" value="1"/>
</dbReference>
<gene>
    <name evidence="5" type="ORF">DEU29_102111</name>
</gene>
<feature type="binding site" evidence="3">
    <location>
        <position position="13"/>
    </location>
    <ligand>
        <name>a divalent metal cation</name>
        <dbReference type="ChEBI" id="CHEBI:60240"/>
    </ligand>
</feature>
<evidence type="ECO:0000313" key="5">
    <source>
        <dbReference type="EMBL" id="TDP40211.1"/>
    </source>
</evidence>
<keyword evidence="3" id="KW-0479">Metal-binding</keyword>
<organism evidence="5 6">
    <name type="scientific">Idiomarina aquatica</name>
    <dbReference type="NCBI Taxonomy" id="1327752"/>
    <lineage>
        <taxon>Bacteria</taxon>
        <taxon>Pseudomonadati</taxon>
        <taxon>Pseudomonadota</taxon>
        <taxon>Gammaproteobacteria</taxon>
        <taxon>Alteromonadales</taxon>
        <taxon>Idiomarinaceae</taxon>
        <taxon>Idiomarina</taxon>
    </lineage>
</organism>
<evidence type="ECO:0000259" key="4">
    <source>
        <dbReference type="Pfam" id="PF08450"/>
    </source>
</evidence>
<dbReference type="GO" id="GO:0019853">
    <property type="term" value="P:L-ascorbic acid biosynthetic process"/>
    <property type="evidence" value="ECO:0007669"/>
    <property type="project" value="TreeGrafter"/>
</dbReference>
<feature type="binding site" evidence="3">
    <location>
        <position position="198"/>
    </location>
    <ligand>
        <name>a divalent metal cation</name>
        <dbReference type="ChEBI" id="CHEBI:60240"/>
    </ligand>
</feature>
<sequence>MEVFSKQACTLGEGPLWSDYYQQFFWVDIIEQKIYAKSLLSNNEYFDKCWPVDFIPTALIDNSLEDKTIWVVADKGLFIFEPQTGVAQKHIDFELDENFRTNDAGVDESGNLWVGVMEKQPSGLNGYIFTVDQVGNIKKGINKIGIPNTFCWSDEQNAMLVSDSFQQKTFLVKNPPDEARINEYPVVLDLADTDGTPDGGALDQGGGFWNANWGLKRVISHQLGRITRKLDIDVPHVTSVCFGDKNRDKLLVTTATEGLNESQREAYPQSGFTFLLNNDKEINGRTPLGFAMKVQRHVS</sequence>
<dbReference type="Gene3D" id="2.120.10.30">
    <property type="entry name" value="TolB, C-terminal domain"/>
    <property type="match status" value="1"/>
</dbReference>
<evidence type="ECO:0000256" key="3">
    <source>
        <dbReference type="PIRSR" id="PIRSR605511-2"/>
    </source>
</evidence>
<dbReference type="OrthoDB" id="9775406at2"/>
<dbReference type="GO" id="GO:0005509">
    <property type="term" value="F:calcium ion binding"/>
    <property type="evidence" value="ECO:0007669"/>
    <property type="project" value="TreeGrafter"/>
</dbReference>
<feature type="active site" description="Proton donor/acceptor" evidence="2">
    <location>
        <position position="198"/>
    </location>
</feature>
<dbReference type="InterPro" id="IPR005511">
    <property type="entry name" value="SMP-30"/>
</dbReference>
<evidence type="ECO:0000256" key="1">
    <source>
        <dbReference type="ARBA" id="ARBA00008853"/>
    </source>
</evidence>
<dbReference type="GO" id="GO:0004341">
    <property type="term" value="F:gluconolactonase activity"/>
    <property type="evidence" value="ECO:0007669"/>
    <property type="project" value="TreeGrafter"/>
</dbReference>
<dbReference type="PANTHER" id="PTHR10907">
    <property type="entry name" value="REGUCALCIN"/>
    <property type="match status" value="1"/>
</dbReference>
<evidence type="ECO:0000256" key="2">
    <source>
        <dbReference type="PIRSR" id="PIRSR605511-1"/>
    </source>
</evidence>
<feature type="domain" description="SMP-30/Gluconolactonase/LRE-like region" evidence="4">
    <location>
        <begin position="11"/>
        <end position="256"/>
    </location>
</feature>
<accession>A0A4R6PQV4</accession>
<keyword evidence="6" id="KW-1185">Reference proteome</keyword>
<dbReference type="SUPFAM" id="SSF63829">
    <property type="entry name" value="Calcium-dependent phosphotriesterase"/>
    <property type="match status" value="1"/>
</dbReference>
<comment type="caution">
    <text evidence="5">The sequence shown here is derived from an EMBL/GenBank/DDBJ whole genome shotgun (WGS) entry which is preliminary data.</text>
</comment>